<reference evidence="3 4" key="1">
    <citation type="submission" date="2018-07" db="EMBL/GenBank/DDBJ databases">
        <title>Parabacteroides acidifaciens nov. sp., isolated from human feces.</title>
        <authorList>
            <person name="Wang Y.J."/>
        </authorList>
    </citation>
    <scope>NUCLEOTIDE SEQUENCE [LARGE SCALE GENOMIC DNA]</scope>
    <source>
        <strain evidence="3 4">426-9</strain>
    </source>
</reference>
<sequence length="555" mass="59239">MKKIFTSISMALCLAASSFTTSAQTVQLSEAQKKQIQKEVLPVVFEQIKEQAGLDILGLAQPQLTSDFIGSLPIFNAQSGLRADATDPFKLQVDSIIISTAAIPGIPAFIAPILGEKLKVEFSDFKTTTIPMVSMFIGRDLKIELPGTIKAGALAEINITTTGKDGDLAPFTMTMTMSLLGGAATPLLEYSMIQNPTTSLLEASLDIQEGMRALMGMLSPAEPGQPETPAMDFLVTMNPAGFFTGAIPMSLYGVPEAAPTQRIPMGDAALALDFSNQQMPIKSIGLTSYEMAQAKGWRDLMFKMEQKDKDLVLTIDNMVYSSADRNDAKLANSTIVTMTDNTKDMTLKDTKSVVRSVINRVVTELATEGKVAPYRMLVETAIDADGDGVIDANDTKMPVMDVEVTPSIVGTNAVAEMNIKSYAYDETTHAQTVTNMTVNATADMTSEIIKVDVIPEGSPVSIASAYFKSNALGIIATSNDNITVSDLKVTPVDGGLYIANNGKATYRIINMTGATLVNGTVSGDNAYISTSSLAKGIYVIVVTENGVSQSVKFVR</sequence>
<evidence type="ECO:0000313" key="5">
    <source>
        <dbReference type="Proteomes" id="UP000629596"/>
    </source>
</evidence>
<comment type="caution">
    <text evidence="3">The sequence shown here is derived from an EMBL/GenBank/DDBJ whole genome shotgun (WGS) entry which is preliminary data.</text>
</comment>
<evidence type="ECO:0000256" key="1">
    <source>
        <dbReference type="SAM" id="SignalP"/>
    </source>
</evidence>
<accession>A0A3D8HBA1</accession>
<feature type="signal peptide" evidence="1">
    <location>
        <begin position="1"/>
        <end position="23"/>
    </location>
</feature>
<keyword evidence="5" id="KW-1185">Reference proteome</keyword>
<feature type="chain" id="PRO_5017783718" evidence="1">
    <location>
        <begin position="24"/>
        <end position="555"/>
    </location>
</feature>
<keyword evidence="1" id="KW-0732">Signal</keyword>
<evidence type="ECO:0000313" key="2">
    <source>
        <dbReference type="EMBL" id="MBC8602999.1"/>
    </source>
</evidence>
<evidence type="ECO:0000313" key="3">
    <source>
        <dbReference type="EMBL" id="RDU48265.1"/>
    </source>
</evidence>
<proteinExistence type="predicted"/>
<dbReference type="EMBL" id="QREV01000043">
    <property type="protein sequence ID" value="RDU48265.1"/>
    <property type="molecule type" value="Genomic_DNA"/>
</dbReference>
<reference evidence="2 5" key="2">
    <citation type="submission" date="2020-08" db="EMBL/GenBank/DDBJ databases">
        <title>Genome public.</title>
        <authorList>
            <person name="Liu C."/>
            <person name="Sun Q."/>
        </authorList>
    </citation>
    <scope>NUCLEOTIDE SEQUENCE [LARGE SCALE GENOMIC DNA]</scope>
    <source>
        <strain evidence="2 5">426_9</strain>
    </source>
</reference>
<dbReference type="AlphaFoldDB" id="A0A3D8HBA1"/>
<dbReference type="NCBIfam" id="TIGR04183">
    <property type="entry name" value="Por_Secre_tail"/>
    <property type="match status" value="1"/>
</dbReference>
<dbReference type="InterPro" id="IPR026444">
    <property type="entry name" value="Secre_tail"/>
</dbReference>
<organism evidence="3 4">
    <name type="scientific">Parabacteroides acidifaciens</name>
    <dbReference type="NCBI Taxonomy" id="2290935"/>
    <lineage>
        <taxon>Bacteria</taxon>
        <taxon>Pseudomonadati</taxon>
        <taxon>Bacteroidota</taxon>
        <taxon>Bacteroidia</taxon>
        <taxon>Bacteroidales</taxon>
        <taxon>Tannerellaceae</taxon>
        <taxon>Parabacteroides</taxon>
    </lineage>
</organism>
<dbReference type="RefSeq" id="WP_115500494.1">
    <property type="nucleotide sequence ID" value="NZ_JACRTI010000043.1"/>
</dbReference>
<evidence type="ECO:0000313" key="4">
    <source>
        <dbReference type="Proteomes" id="UP000256321"/>
    </source>
</evidence>
<gene>
    <name evidence="3" type="ORF">DWU89_15260</name>
    <name evidence="2" type="ORF">H8784_14885</name>
</gene>
<dbReference type="Proteomes" id="UP000629596">
    <property type="component" value="Unassembled WGS sequence"/>
</dbReference>
<dbReference type="Proteomes" id="UP000256321">
    <property type="component" value="Unassembled WGS sequence"/>
</dbReference>
<name>A0A3D8HBA1_9BACT</name>
<dbReference type="EMBL" id="JACRTI010000043">
    <property type="protein sequence ID" value="MBC8602999.1"/>
    <property type="molecule type" value="Genomic_DNA"/>
</dbReference>
<protein>
    <submittedName>
        <fullName evidence="3">T9SS C-terminal target domain-containing protein</fullName>
    </submittedName>
    <submittedName>
        <fullName evidence="2">T9SS type A sorting domain-containing protein</fullName>
    </submittedName>
</protein>